<organism evidence="1 2">
    <name type="scientific">Arthrobacter phage Korra</name>
    <dbReference type="NCBI Taxonomy" id="1772304"/>
    <lineage>
        <taxon>Viruses</taxon>
        <taxon>Duplodnaviria</taxon>
        <taxon>Heunggongvirae</taxon>
        <taxon>Uroviricota</taxon>
        <taxon>Caudoviricetes</taxon>
        <taxon>Korravirus</taxon>
        <taxon>Korravirus korra</taxon>
    </lineage>
</organism>
<dbReference type="Proteomes" id="UP000222050">
    <property type="component" value="Segment"/>
</dbReference>
<sequence length="56" mass="6169">MPRLTKEQIAITVIENADPKDWGFIAGQLVGASMAYTLGQKIHQIVARIKTSEKSN</sequence>
<dbReference type="KEGG" id="vg:40078647"/>
<gene>
    <name evidence="1" type="primary">40</name>
    <name evidence="1" type="ORF">PBI_KORRA_40</name>
</gene>
<evidence type="ECO:0000313" key="2">
    <source>
        <dbReference type="Proteomes" id="UP000222050"/>
    </source>
</evidence>
<name>A0A0U4B440_9CAUD</name>
<protein>
    <submittedName>
        <fullName evidence="1">Uncharacterized protein</fullName>
    </submittedName>
</protein>
<reference evidence="1" key="1">
    <citation type="submission" date="2017-04" db="EMBL/GenBank/DDBJ databases">
        <authorList>
            <person name="Schneider V.M."/>
            <person name="Guerrero C.A."/>
            <person name="Garlena R.A."/>
            <person name="Russell D.A."/>
            <person name="Pope W.H."/>
            <person name="Jacobs-Sera D."/>
            <person name="Hatfull G.F."/>
        </authorList>
    </citation>
    <scope>NUCLEOTIDE SEQUENCE [LARGE SCALE GENOMIC DNA]</scope>
</reference>
<dbReference type="GeneID" id="40078647"/>
<accession>A0A0U4B440</accession>
<dbReference type="EMBL" id="KU160653">
    <property type="protein sequence ID" value="ALY09504.1"/>
    <property type="molecule type" value="Genomic_DNA"/>
</dbReference>
<keyword evidence="2" id="KW-1185">Reference proteome</keyword>
<dbReference type="RefSeq" id="YP_009602782.1">
    <property type="nucleotide sequence ID" value="NC_041943.1"/>
</dbReference>
<proteinExistence type="predicted"/>
<evidence type="ECO:0000313" key="1">
    <source>
        <dbReference type="EMBL" id="ALY09504.1"/>
    </source>
</evidence>